<dbReference type="EMBL" id="JABXJK010000089">
    <property type="protein sequence ID" value="MBA0974253.1"/>
    <property type="molecule type" value="Genomic_DNA"/>
</dbReference>
<dbReference type="SUPFAM" id="SSF82784">
    <property type="entry name" value="OsmC-like"/>
    <property type="match status" value="1"/>
</dbReference>
<protein>
    <submittedName>
        <fullName evidence="1">OsmC family protein</fullName>
    </submittedName>
    <submittedName>
        <fullName evidence="3">OsmC/Ohr family protein</fullName>
    </submittedName>
</protein>
<dbReference type="InterPro" id="IPR003718">
    <property type="entry name" value="OsmC/Ohr_fam"/>
</dbReference>
<reference evidence="1 5" key="2">
    <citation type="submission" date="2020-06" db="EMBL/GenBank/DDBJ databases">
        <title>Crossreactivity between MHC class I-restricted antigens from cancer cells and an enterococcal bacteriophage.</title>
        <authorList>
            <person name="Fluckiger A."/>
            <person name="Daillere R."/>
            <person name="Sassi M."/>
            <person name="Cattoir V."/>
            <person name="Kroemer G."/>
            <person name="Zitvogel L."/>
        </authorList>
    </citation>
    <scope>NUCLEOTIDE SEQUENCE [LARGE SCALE GENOMIC DNA]</scope>
    <source>
        <strain evidence="1 5">EG4</strain>
    </source>
</reference>
<keyword evidence="4" id="KW-1185">Reference proteome</keyword>
<evidence type="ECO:0000313" key="3">
    <source>
        <dbReference type="EMBL" id="STD85128.1"/>
    </source>
</evidence>
<gene>
    <name evidence="1" type="ORF">HWH42_16935</name>
    <name evidence="3" type="ORF">NCTC12360_03681</name>
    <name evidence="2" type="ORF">P7E30_01640</name>
</gene>
<dbReference type="InterPro" id="IPR036102">
    <property type="entry name" value="OsmC/Ohrsf"/>
</dbReference>
<dbReference type="GeneID" id="93224804"/>
<dbReference type="Gene3D" id="3.30.300.20">
    <property type="match status" value="1"/>
</dbReference>
<dbReference type="PANTHER" id="PTHR34352">
    <property type="entry name" value="PROTEIN YHFA"/>
    <property type="match status" value="1"/>
</dbReference>
<dbReference type="EMBL" id="UFYW01000001">
    <property type="protein sequence ID" value="STD85128.1"/>
    <property type="molecule type" value="Genomic_DNA"/>
</dbReference>
<reference evidence="3 4" key="1">
    <citation type="submission" date="2018-06" db="EMBL/GenBank/DDBJ databases">
        <authorList>
            <consortium name="Pathogen Informatics"/>
            <person name="Doyle S."/>
        </authorList>
    </citation>
    <scope>NUCLEOTIDE SEQUENCE [LARGE SCALE GENOMIC DNA]</scope>
    <source>
        <strain evidence="3 4">NCTC12360</strain>
    </source>
</reference>
<evidence type="ECO:0000313" key="5">
    <source>
        <dbReference type="Proteomes" id="UP000571857"/>
    </source>
</evidence>
<dbReference type="Pfam" id="PF02566">
    <property type="entry name" value="OsmC"/>
    <property type="match status" value="1"/>
</dbReference>
<dbReference type="RefSeq" id="WP_060813947.1">
    <property type="nucleotide sequence ID" value="NZ_BSYC01000001.1"/>
</dbReference>
<dbReference type="EMBL" id="JARPZN010000001">
    <property type="protein sequence ID" value="MDT2688906.1"/>
    <property type="molecule type" value="Genomic_DNA"/>
</dbReference>
<accession>A0A376H9Q4</accession>
<dbReference type="Proteomes" id="UP000571857">
    <property type="component" value="Unassembled WGS sequence"/>
</dbReference>
<evidence type="ECO:0000313" key="4">
    <source>
        <dbReference type="Proteomes" id="UP000254807"/>
    </source>
</evidence>
<dbReference type="Proteomes" id="UP001183682">
    <property type="component" value="Unassembled WGS sequence"/>
</dbReference>
<evidence type="ECO:0000313" key="2">
    <source>
        <dbReference type="EMBL" id="MDT2688906.1"/>
    </source>
</evidence>
<dbReference type="OrthoDB" id="13625at2"/>
<dbReference type="PANTHER" id="PTHR34352:SF1">
    <property type="entry name" value="PROTEIN YHFA"/>
    <property type="match status" value="1"/>
</dbReference>
<organism evidence="3 4">
    <name type="scientific">Enterococcus gallinarum</name>
    <dbReference type="NCBI Taxonomy" id="1353"/>
    <lineage>
        <taxon>Bacteria</taxon>
        <taxon>Bacillati</taxon>
        <taxon>Bacillota</taxon>
        <taxon>Bacilli</taxon>
        <taxon>Lactobacillales</taxon>
        <taxon>Enterococcaceae</taxon>
        <taxon>Enterococcus</taxon>
    </lineage>
</organism>
<dbReference type="Proteomes" id="UP000254807">
    <property type="component" value="Unassembled WGS sequence"/>
</dbReference>
<dbReference type="InterPro" id="IPR015946">
    <property type="entry name" value="KH_dom-like_a/b"/>
</dbReference>
<name>A0A376H9Q4_ENTGA</name>
<proteinExistence type="predicted"/>
<sequence length="130" mass="14373">MTVETLTLVQGKDKLELPQQNGNWVLARELGYSPVQMLVTAAAACGGYVYTSVLENSHVPAEIEKIEVSYTRDSTKKAEPISSIQIDFYARISAEYQEKAIRCLKLVSPNCPVIQSLDPTITVAETVHFI</sequence>
<evidence type="ECO:0000313" key="1">
    <source>
        <dbReference type="EMBL" id="MBA0974253.1"/>
    </source>
</evidence>
<dbReference type="AlphaFoldDB" id="A0A376H9Q4"/>
<reference evidence="2" key="3">
    <citation type="submission" date="2023-03" db="EMBL/GenBank/DDBJ databases">
        <authorList>
            <person name="Shen W."/>
            <person name="Cai J."/>
        </authorList>
    </citation>
    <scope>NUCLEOTIDE SEQUENCE</scope>
    <source>
        <strain evidence="2">K69-2</strain>
    </source>
</reference>